<dbReference type="GO" id="GO:0009252">
    <property type="term" value="P:peptidoglycan biosynthetic process"/>
    <property type="evidence" value="ECO:0007669"/>
    <property type="project" value="UniProtKB-UniRule"/>
</dbReference>
<dbReference type="Gene3D" id="3.40.1390.10">
    <property type="entry name" value="MurE/MurF, N-terminal domain"/>
    <property type="match status" value="1"/>
</dbReference>
<comment type="subcellular location">
    <subcellularLocation>
        <location evidence="13 14">Cytoplasm</location>
    </subcellularLocation>
</comment>
<keyword evidence="13" id="KW-0067">ATP-binding</keyword>
<evidence type="ECO:0000256" key="13">
    <source>
        <dbReference type="HAMAP-Rule" id="MF_00208"/>
    </source>
</evidence>
<evidence type="ECO:0000256" key="9">
    <source>
        <dbReference type="ARBA" id="ARBA00072883"/>
    </source>
</evidence>
<feature type="binding site" evidence="13">
    <location>
        <position position="195"/>
    </location>
    <ligand>
        <name>UDP-N-acetyl-alpha-D-muramoyl-L-alanyl-D-glutamate</name>
        <dbReference type="ChEBI" id="CHEBI:83900"/>
    </ligand>
</feature>
<comment type="PTM">
    <text evidence="13">Carboxylation is probably crucial for Mg(2+) binding and, consequently, for the gamma-phosphate positioning of ATP.</text>
</comment>
<feature type="binding site" evidence="13">
    <location>
        <position position="167"/>
    </location>
    <ligand>
        <name>UDP-N-acetyl-alpha-D-muramoyl-L-alanyl-D-glutamate</name>
        <dbReference type="ChEBI" id="CHEBI:83900"/>
    </ligand>
</feature>
<dbReference type="InterPro" id="IPR004101">
    <property type="entry name" value="Mur_ligase_C"/>
</dbReference>
<keyword evidence="3 13" id="KW-0133">Cell shape</keyword>
<comment type="catalytic activity">
    <reaction evidence="7 13">
        <text>UDP-N-acetyl-alpha-D-muramoyl-L-alanyl-D-glutamate + meso-2,6-diaminopimelate + ATP = UDP-N-acetyl-alpha-D-muramoyl-L-alanyl-gamma-D-glutamyl-meso-2,6-diaminopimelate + ADP + phosphate + H(+)</text>
        <dbReference type="Rhea" id="RHEA:23676"/>
        <dbReference type="ChEBI" id="CHEBI:15378"/>
        <dbReference type="ChEBI" id="CHEBI:30616"/>
        <dbReference type="ChEBI" id="CHEBI:43474"/>
        <dbReference type="ChEBI" id="CHEBI:57791"/>
        <dbReference type="ChEBI" id="CHEBI:83900"/>
        <dbReference type="ChEBI" id="CHEBI:83905"/>
        <dbReference type="ChEBI" id="CHEBI:456216"/>
        <dbReference type="EC" id="6.3.2.13"/>
    </reaction>
</comment>
<evidence type="ECO:0000259" key="15">
    <source>
        <dbReference type="Pfam" id="PF01225"/>
    </source>
</evidence>
<feature type="binding site" evidence="13">
    <location>
        <begin position="434"/>
        <end position="437"/>
    </location>
    <ligand>
        <name>meso-2,6-diaminopimelate</name>
        <dbReference type="ChEBI" id="CHEBI:57791"/>
    </ligand>
</feature>
<dbReference type="Pfam" id="PF02875">
    <property type="entry name" value="Mur_ligase_C"/>
    <property type="match status" value="1"/>
</dbReference>
<dbReference type="NCBIfam" id="NF001126">
    <property type="entry name" value="PRK00139.1-4"/>
    <property type="match status" value="1"/>
</dbReference>
<evidence type="ECO:0000256" key="1">
    <source>
        <dbReference type="ARBA" id="ARBA00005898"/>
    </source>
</evidence>
<keyword evidence="2 13" id="KW-0132">Cell division</keyword>
<dbReference type="InterPro" id="IPR000713">
    <property type="entry name" value="Mur_ligase_N"/>
</dbReference>
<feature type="binding site" evidence="13">
    <location>
        <begin position="168"/>
        <end position="169"/>
    </location>
    <ligand>
        <name>UDP-N-acetyl-alpha-D-muramoyl-L-alanyl-D-glutamate</name>
        <dbReference type="ChEBI" id="CHEBI:83900"/>
    </ligand>
</feature>
<comment type="caution">
    <text evidence="13">Lacks conserved residue(s) required for the propagation of feature annotation.</text>
</comment>
<dbReference type="NCBIfam" id="NF001123">
    <property type="entry name" value="PRK00139.1-1"/>
    <property type="match status" value="1"/>
</dbReference>
<evidence type="ECO:0000313" key="18">
    <source>
        <dbReference type="EMBL" id="SCB80344.1"/>
    </source>
</evidence>
<keyword evidence="5 13" id="KW-0131">Cell cycle</keyword>
<dbReference type="HAMAP" id="MF_00208">
    <property type="entry name" value="MurE"/>
    <property type="match status" value="1"/>
</dbReference>
<accession>A0A1C3ZDB5</accession>
<dbReference type="PANTHER" id="PTHR23135:SF4">
    <property type="entry name" value="UDP-N-ACETYLMURAMOYL-L-ALANYL-D-GLUTAMATE--2,6-DIAMINOPIMELATE LIGASE MURE HOMOLOG, CHLOROPLASTIC"/>
    <property type="match status" value="1"/>
</dbReference>
<dbReference type="GO" id="GO:0008360">
    <property type="term" value="P:regulation of cell shape"/>
    <property type="evidence" value="ECO:0007669"/>
    <property type="project" value="UniProtKB-KW"/>
</dbReference>
<keyword evidence="13" id="KW-0963">Cytoplasm</keyword>
<dbReference type="Pfam" id="PF01225">
    <property type="entry name" value="Mur_ligase"/>
    <property type="match status" value="1"/>
</dbReference>
<feature type="short sequence motif" description="Meso-diaminopimelate recognition motif" evidence="13">
    <location>
        <begin position="434"/>
        <end position="437"/>
    </location>
</feature>
<dbReference type="GO" id="GO:0000287">
    <property type="term" value="F:magnesium ion binding"/>
    <property type="evidence" value="ECO:0007669"/>
    <property type="project" value="UniProtKB-UniRule"/>
</dbReference>
<feature type="binding site" evidence="13">
    <location>
        <position position="34"/>
    </location>
    <ligand>
        <name>UDP-N-acetyl-alpha-D-muramoyl-L-alanyl-D-glutamate</name>
        <dbReference type="ChEBI" id="CHEBI:83900"/>
    </ligand>
</feature>
<dbReference type="UniPathway" id="UPA00219"/>
<evidence type="ECO:0000256" key="5">
    <source>
        <dbReference type="ARBA" id="ARBA00023306"/>
    </source>
</evidence>
<evidence type="ECO:0000256" key="6">
    <source>
        <dbReference type="ARBA" id="ARBA00023316"/>
    </source>
</evidence>
<keyword evidence="13" id="KW-0547">Nucleotide-binding</keyword>
<evidence type="ECO:0000259" key="17">
    <source>
        <dbReference type="Pfam" id="PF08245"/>
    </source>
</evidence>
<evidence type="ECO:0000256" key="14">
    <source>
        <dbReference type="RuleBase" id="RU004135"/>
    </source>
</evidence>
<feature type="binding site" evidence="13">
    <location>
        <begin position="126"/>
        <end position="132"/>
    </location>
    <ligand>
        <name>ATP</name>
        <dbReference type="ChEBI" id="CHEBI:30616"/>
    </ligand>
</feature>
<evidence type="ECO:0000256" key="4">
    <source>
        <dbReference type="ARBA" id="ARBA00022984"/>
    </source>
</evidence>
<dbReference type="Gene3D" id="3.40.1190.10">
    <property type="entry name" value="Mur-like, catalytic domain"/>
    <property type="match status" value="1"/>
</dbReference>
<dbReference type="EMBL" id="FMAQ01000001">
    <property type="protein sequence ID" value="SCB80344.1"/>
    <property type="molecule type" value="Genomic_DNA"/>
</dbReference>
<evidence type="ECO:0000256" key="3">
    <source>
        <dbReference type="ARBA" id="ARBA00022960"/>
    </source>
</evidence>
<feature type="binding site" evidence="13">
    <location>
        <position position="203"/>
    </location>
    <ligand>
        <name>UDP-N-acetyl-alpha-D-muramoyl-L-alanyl-D-glutamate</name>
        <dbReference type="ChEBI" id="CHEBI:83900"/>
    </ligand>
</feature>
<gene>
    <name evidence="13" type="primary">murE</name>
    <name evidence="18" type="ORF">GA0061081_101351</name>
</gene>
<dbReference type="PANTHER" id="PTHR23135">
    <property type="entry name" value="MUR LIGASE FAMILY MEMBER"/>
    <property type="match status" value="1"/>
</dbReference>
<dbReference type="EC" id="6.3.2.13" evidence="8 13"/>
<dbReference type="NCBIfam" id="TIGR01085">
    <property type="entry name" value="murE"/>
    <property type="match status" value="1"/>
</dbReference>
<dbReference type="FunFam" id="3.90.190.20:FF:000006">
    <property type="entry name" value="UDP-N-acetylmuramoyl-L-alanyl-D-glutamate--2,6-diaminopimelate ligase"/>
    <property type="match status" value="1"/>
</dbReference>
<keyword evidence="13" id="KW-0460">Magnesium</keyword>
<reference evidence="19" key="1">
    <citation type="submission" date="2016-08" db="EMBL/GenBank/DDBJ databases">
        <authorList>
            <person name="Varghese N."/>
            <person name="Submissions Spin"/>
        </authorList>
    </citation>
    <scope>NUCLEOTIDE SEQUENCE [LARGE SCALE GENOMIC DNA]</scope>
    <source>
        <strain evidence="19">R-53248</strain>
    </source>
</reference>
<keyword evidence="13 18" id="KW-0436">Ligase</keyword>
<dbReference type="Pfam" id="PF08245">
    <property type="entry name" value="Mur_ligase_M"/>
    <property type="match status" value="1"/>
</dbReference>
<feature type="domain" description="Mur ligase N-terminal catalytic" evidence="15">
    <location>
        <begin position="29"/>
        <end position="112"/>
    </location>
</feature>
<sequence length="517" mass="57387">MMATSTFKTLFELLGGNQNLELDDFPLNHLRIDSRNVKKNDVFVAIKGHSVDGRAFIPQAISAGAVAVLVETNSKLSDLKIDYLEHDNLFVIPQISVFQLSRRLSVIANDFYHSPSKKLSVIGVTGTNGKTTVTQLIAQCTTLLNDKTAILGTIGNGIYNQLEPAVNTTASAIDVQSLLSDFVKEQVKVVAMEVSSHGLVMNRVKGLNCAATVFTNLSRDHLDYHKTMSKYAKAKWSLFSPDEKERLVETSGKSIINYDDKYGKRWIEKLSHVTAVSCQPKSLCRLKALNRPYVGVSMIEYNDKGAKIHMESSWGNAIINSRLLGEFNVSNLLISIATLLTLNYPFFAVVNMACFLKPICGRMEVLHEKNSPTVIVDYAHTPDALQKALQASRIHCQGTLWVIFGCGGDRDTGKRPLMAEIAEQFADKIVLTNDNPRTEDEIKIIHDIQQGLHSTDNIQIIPDRVQAITQTLSQAKINDVILIAGKGHEDYQIIGKTKYHYSDQEIVKQLLGAENRS</sequence>
<dbReference type="GO" id="GO:0005524">
    <property type="term" value="F:ATP binding"/>
    <property type="evidence" value="ECO:0007669"/>
    <property type="project" value="UniProtKB-UniRule"/>
</dbReference>
<dbReference type="STRING" id="1798182.GA0061081_101351"/>
<evidence type="ECO:0000256" key="8">
    <source>
        <dbReference type="ARBA" id="ARBA00066633"/>
    </source>
</evidence>
<feature type="binding site" evidence="13">
    <location>
        <position position="410"/>
    </location>
    <ligand>
        <name>meso-2,6-diaminopimelate</name>
        <dbReference type="ChEBI" id="CHEBI:57791"/>
    </ligand>
</feature>
<evidence type="ECO:0000256" key="11">
    <source>
        <dbReference type="ARBA" id="ARBA00076158"/>
    </source>
</evidence>
<protein>
    <recommendedName>
        <fullName evidence="9 13">UDP-N-acetylmuramoyl-L-alanyl-D-glutamate--2,6-diaminopimelate ligase</fullName>
        <ecNumber evidence="8 13">6.3.2.13</ecNumber>
    </recommendedName>
    <alternativeName>
        <fullName evidence="10 13">Meso-A2pm-adding enzyme</fullName>
    </alternativeName>
    <alternativeName>
        <fullName evidence="11 13">Meso-diaminopimelate-adding enzyme</fullName>
    </alternativeName>
    <alternativeName>
        <fullName evidence="12 13">UDP-MurNAc-L-Ala-D-Glu:meso-diaminopimelate ligase</fullName>
    </alternativeName>
    <alternativeName>
        <fullName evidence="13">UDP-MurNAc-tripeptide synthetase</fullName>
    </alternativeName>
    <alternativeName>
        <fullName evidence="13">UDP-N-acetylmuramyl-tripeptide synthetase</fullName>
    </alternativeName>
</protein>
<keyword evidence="4 13" id="KW-0573">Peptidoglycan synthesis</keyword>
<evidence type="ECO:0000259" key="16">
    <source>
        <dbReference type="Pfam" id="PF02875"/>
    </source>
</evidence>
<feature type="domain" description="Mur ligase central" evidence="17">
    <location>
        <begin position="124"/>
        <end position="338"/>
    </location>
</feature>
<dbReference type="InterPro" id="IPR036615">
    <property type="entry name" value="Mur_ligase_C_dom_sf"/>
</dbReference>
<dbReference type="SUPFAM" id="SSF53623">
    <property type="entry name" value="MurD-like peptide ligases, catalytic domain"/>
    <property type="match status" value="1"/>
</dbReference>
<dbReference type="InterPro" id="IPR035911">
    <property type="entry name" value="MurE/MurF_N"/>
</dbReference>
<dbReference type="GO" id="GO:0051301">
    <property type="term" value="P:cell division"/>
    <property type="evidence" value="ECO:0007669"/>
    <property type="project" value="UniProtKB-KW"/>
</dbReference>
<dbReference type="AlphaFoldDB" id="A0A1C3ZDB5"/>
<comment type="function">
    <text evidence="13">Catalyzes the addition of meso-diaminopimelic acid to the nucleotide precursor UDP-N-acetylmuramoyl-L-alanyl-D-glutamate (UMAG) in the biosynthesis of bacterial cell-wall peptidoglycan.</text>
</comment>
<name>A0A1C3ZDB5_9GAMM</name>
<proteinExistence type="inferred from homology"/>
<evidence type="ECO:0000256" key="2">
    <source>
        <dbReference type="ARBA" id="ARBA00022618"/>
    </source>
</evidence>
<organism evidence="18 19">
    <name type="scientific">Gilliamella bombicola</name>
    <dbReference type="NCBI Taxonomy" id="1798182"/>
    <lineage>
        <taxon>Bacteria</taxon>
        <taxon>Pseudomonadati</taxon>
        <taxon>Pseudomonadota</taxon>
        <taxon>Gammaproteobacteria</taxon>
        <taxon>Orbales</taxon>
        <taxon>Orbaceae</taxon>
        <taxon>Gilliamella</taxon>
    </lineage>
</organism>
<dbReference type="SUPFAM" id="SSF63418">
    <property type="entry name" value="MurE/MurF N-terminal domain"/>
    <property type="match status" value="1"/>
</dbReference>
<dbReference type="Gene3D" id="3.90.190.20">
    <property type="entry name" value="Mur ligase, C-terminal domain"/>
    <property type="match status" value="1"/>
</dbReference>
<dbReference type="Proteomes" id="UP000199670">
    <property type="component" value="Unassembled WGS sequence"/>
</dbReference>
<feature type="binding site" evidence="13">
    <location>
        <position position="489"/>
    </location>
    <ligand>
        <name>meso-2,6-diaminopimelate</name>
        <dbReference type="ChEBI" id="CHEBI:57791"/>
    </ligand>
</feature>
<dbReference type="GO" id="GO:0005737">
    <property type="term" value="C:cytoplasm"/>
    <property type="evidence" value="ECO:0007669"/>
    <property type="project" value="UniProtKB-SubCell"/>
</dbReference>
<evidence type="ECO:0000313" key="19">
    <source>
        <dbReference type="Proteomes" id="UP000199670"/>
    </source>
</evidence>
<evidence type="ECO:0000256" key="10">
    <source>
        <dbReference type="ARBA" id="ARBA00075482"/>
    </source>
</evidence>
<comment type="cofactor">
    <cofactor evidence="13">
        <name>Mg(2+)</name>
        <dbReference type="ChEBI" id="CHEBI:18420"/>
    </cofactor>
</comment>
<keyword evidence="19" id="KW-1185">Reference proteome</keyword>
<comment type="similarity">
    <text evidence="1 13">Belongs to the MurCDEF family. MurE subfamily.</text>
</comment>
<evidence type="ECO:0000256" key="12">
    <source>
        <dbReference type="ARBA" id="ARBA00081560"/>
    </source>
</evidence>
<feature type="binding site" evidence="13">
    <location>
        <position position="485"/>
    </location>
    <ligand>
        <name>meso-2,6-diaminopimelate</name>
        <dbReference type="ChEBI" id="CHEBI:57791"/>
    </ligand>
</feature>
<dbReference type="SUPFAM" id="SSF53244">
    <property type="entry name" value="MurD-like peptide ligases, peptide-binding domain"/>
    <property type="match status" value="1"/>
</dbReference>
<dbReference type="InterPro" id="IPR036565">
    <property type="entry name" value="Mur-like_cat_sf"/>
</dbReference>
<comment type="pathway">
    <text evidence="13 14">Cell wall biogenesis; peptidoglycan biosynthesis.</text>
</comment>
<dbReference type="GO" id="GO:0071555">
    <property type="term" value="P:cell wall organization"/>
    <property type="evidence" value="ECO:0007669"/>
    <property type="project" value="UniProtKB-KW"/>
</dbReference>
<feature type="domain" description="Mur ligase C-terminal" evidence="16">
    <location>
        <begin position="361"/>
        <end position="487"/>
    </location>
</feature>
<dbReference type="InterPro" id="IPR013221">
    <property type="entry name" value="Mur_ligase_cen"/>
</dbReference>
<dbReference type="GO" id="GO:0008765">
    <property type="term" value="F:UDP-N-acetylmuramoylalanyl-D-glutamate-2,6-diaminopimelate ligase activity"/>
    <property type="evidence" value="ECO:0007669"/>
    <property type="project" value="UniProtKB-UniRule"/>
</dbReference>
<dbReference type="InterPro" id="IPR005761">
    <property type="entry name" value="UDP-N-AcMur-Glu-dNH2Pim_ligase"/>
</dbReference>
<evidence type="ECO:0000256" key="7">
    <source>
        <dbReference type="ARBA" id="ARBA00050251"/>
    </source>
</evidence>
<keyword evidence="6 13" id="KW-0961">Cell wall biogenesis/degradation</keyword>
<feature type="modified residue" description="N6-carboxylysine" evidence="13">
    <location>
        <position position="235"/>
    </location>
</feature>